<proteinExistence type="predicted"/>
<gene>
    <name evidence="1" type="ORF">F9962_18060</name>
</gene>
<dbReference type="EMBL" id="WCLP01000085">
    <property type="protein sequence ID" value="KAB5278664.1"/>
    <property type="molecule type" value="Genomic_DNA"/>
</dbReference>
<dbReference type="AlphaFoldDB" id="A0A7J5KY01"/>
<accession>A0A7J5KY01</accession>
<protein>
    <submittedName>
        <fullName evidence="1">Uncharacterized protein</fullName>
    </submittedName>
</protein>
<evidence type="ECO:0000313" key="2">
    <source>
        <dbReference type="Proteomes" id="UP000440773"/>
    </source>
</evidence>
<organism evidence="1 2">
    <name type="scientific">Bacteroides stercoris</name>
    <dbReference type="NCBI Taxonomy" id="46506"/>
    <lineage>
        <taxon>Bacteria</taxon>
        <taxon>Pseudomonadati</taxon>
        <taxon>Bacteroidota</taxon>
        <taxon>Bacteroidia</taxon>
        <taxon>Bacteroidales</taxon>
        <taxon>Bacteroidaceae</taxon>
        <taxon>Bacteroides</taxon>
    </lineage>
</organism>
<evidence type="ECO:0000313" key="1">
    <source>
        <dbReference type="EMBL" id="KAB5278664.1"/>
    </source>
</evidence>
<comment type="caution">
    <text evidence="1">The sequence shown here is derived from an EMBL/GenBank/DDBJ whole genome shotgun (WGS) entry which is preliminary data.</text>
</comment>
<reference evidence="1 2" key="1">
    <citation type="journal article" date="2019" name="Nat. Med.">
        <title>A library of human gut bacterial isolates paired with longitudinal multiomics data enables mechanistic microbiome research.</title>
        <authorList>
            <person name="Poyet M."/>
            <person name="Groussin M."/>
            <person name="Gibbons S.M."/>
            <person name="Avila-Pacheco J."/>
            <person name="Jiang X."/>
            <person name="Kearney S.M."/>
            <person name="Perrotta A.R."/>
            <person name="Berdy B."/>
            <person name="Zhao S."/>
            <person name="Lieberman T.D."/>
            <person name="Swanson P.K."/>
            <person name="Smith M."/>
            <person name="Roesemann S."/>
            <person name="Alexander J.E."/>
            <person name="Rich S.A."/>
            <person name="Livny J."/>
            <person name="Vlamakis H."/>
            <person name="Clish C."/>
            <person name="Bullock K."/>
            <person name="Deik A."/>
            <person name="Scott J."/>
            <person name="Pierce K.A."/>
            <person name="Xavier R.J."/>
            <person name="Alm E.J."/>
        </authorList>
    </citation>
    <scope>NUCLEOTIDE SEQUENCE [LARGE SCALE GENOMIC DNA]</scope>
    <source>
        <strain evidence="1 2">BIOML-A17</strain>
    </source>
</reference>
<dbReference type="RefSeq" id="WP_147345793.1">
    <property type="nucleotide sequence ID" value="NZ_JAHMFJ010000083.1"/>
</dbReference>
<dbReference type="Proteomes" id="UP000440773">
    <property type="component" value="Unassembled WGS sequence"/>
</dbReference>
<name>A0A7J5KY01_BACSE</name>
<sequence>MNMTGKQIETAKRALPGFWEPKNARQRRQEKELACREMINSCLVYGSARYDFYNPATGEFGRYAEDYVKSLGKKTVIRLYNEQVSDFSEAVVKHGVYTDGEGCSYNACIWKDEQ</sequence>